<proteinExistence type="predicted"/>
<feature type="transmembrane region" description="Helical" evidence="6">
    <location>
        <begin position="12"/>
        <end position="29"/>
    </location>
</feature>
<keyword evidence="5 6" id="KW-0472">Membrane</keyword>
<evidence type="ECO:0000256" key="1">
    <source>
        <dbReference type="ARBA" id="ARBA00004651"/>
    </source>
</evidence>
<accession>A0ABW4HLQ0</accession>
<evidence type="ECO:0000256" key="3">
    <source>
        <dbReference type="ARBA" id="ARBA00022692"/>
    </source>
</evidence>
<name>A0ABW4HLQ0_9BACI</name>
<evidence type="ECO:0000313" key="8">
    <source>
        <dbReference type="Proteomes" id="UP001597221"/>
    </source>
</evidence>
<keyword evidence="2" id="KW-1003">Cell membrane</keyword>
<keyword evidence="8" id="KW-1185">Reference proteome</keyword>
<evidence type="ECO:0000313" key="7">
    <source>
        <dbReference type="EMBL" id="MFD1606399.1"/>
    </source>
</evidence>
<feature type="transmembrane region" description="Helical" evidence="6">
    <location>
        <begin position="98"/>
        <end position="121"/>
    </location>
</feature>
<dbReference type="EMBL" id="JBHUDE010000005">
    <property type="protein sequence ID" value="MFD1606399.1"/>
    <property type="molecule type" value="Genomic_DNA"/>
</dbReference>
<keyword evidence="4 6" id="KW-1133">Transmembrane helix</keyword>
<dbReference type="RefSeq" id="WP_251516137.1">
    <property type="nucleotide sequence ID" value="NZ_JAMBON010000032.1"/>
</dbReference>
<dbReference type="InterPro" id="IPR039072">
    <property type="entry name" value="ATP_synth_I_Bacilli"/>
</dbReference>
<dbReference type="Pfam" id="PF03899">
    <property type="entry name" value="ATP-synt_I"/>
    <property type="match status" value="1"/>
</dbReference>
<feature type="transmembrane region" description="Helical" evidence="6">
    <location>
        <begin position="73"/>
        <end position="92"/>
    </location>
</feature>
<dbReference type="PANTHER" id="PTHR40035:SF1">
    <property type="entry name" value="ATP SYNTHASE PROTEIN I"/>
    <property type="match status" value="1"/>
</dbReference>
<dbReference type="InterPro" id="IPR005598">
    <property type="entry name" value="ATP_synth_I"/>
</dbReference>
<dbReference type="Proteomes" id="UP001597221">
    <property type="component" value="Unassembled WGS sequence"/>
</dbReference>
<evidence type="ECO:0000256" key="5">
    <source>
        <dbReference type="ARBA" id="ARBA00023136"/>
    </source>
</evidence>
<feature type="transmembrane region" description="Helical" evidence="6">
    <location>
        <begin position="35"/>
        <end position="52"/>
    </location>
</feature>
<keyword evidence="3 6" id="KW-0812">Transmembrane</keyword>
<protein>
    <submittedName>
        <fullName evidence="7">ATP synthase subunit I</fullName>
    </submittedName>
</protein>
<reference evidence="8" key="1">
    <citation type="journal article" date="2019" name="Int. J. Syst. Evol. Microbiol.">
        <title>The Global Catalogue of Microorganisms (GCM) 10K type strain sequencing project: providing services to taxonomists for standard genome sequencing and annotation.</title>
        <authorList>
            <consortium name="The Broad Institute Genomics Platform"/>
            <consortium name="The Broad Institute Genome Sequencing Center for Infectious Disease"/>
            <person name="Wu L."/>
            <person name="Ma J."/>
        </authorList>
    </citation>
    <scope>NUCLEOTIDE SEQUENCE [LARGE SCALE GENOMIC DNA]</scope>
    <source>
        <strain evidence="8">CGMCC 1.12376</strain>
    </source>
</reference>
<evidence type="ECO:0000256" key="6">
    <source>
        <dbReference type="SAM" id="Phobius"/>
    </source>
</evidence>
<comment type="subcellular location">
    <subcellularLocation>
        <location evidence="1">Cell membrane</location>
        <topology evidence="1">Multi-pass membrane protein</topology>
    </subcellularLocation>
</comment>
<organism evidence="7 8">
    <name type="scientific">Oceanobacillus luteolus</name>
    <dbReference type="NCBI Taxonomy" id="1274358"/>
    <lineage>
        <taxon>Bacteria</taxon>
        <taxon>Bacillati</taxon>
        <taxon>Bacillota</taxon>
        <taxon>Bacilli</taxon>
        <taxon>Bacillales</taxon>
        <taxon>Bacillaceae</taxon>
        <taxon>Oceanobacillus</taxon>
    </lineage>
</organism>
<evidence type="ECO:0000256" key="4">
    <source>
        <dbReference type="ARBA" id="ARBA00022989"/>
    </source>
</evidence>
<sequence length="128" mass="14334">MFEFDSMIVRQRKGMLTLLALVVLGVVFLPYMRELNGLLLGGVISFYNLLVLQRKTRLLGDKAATKSKFRGSLGTVTRMAAAVLGVAIAMRFEESFHVIAVVIGLMLSYLIIFLDGIYYLLIRKNQDS</sequence>
<evidence type="ECO:0000256" key="2">
    <source>
        <dbReference type="ARBA" id="ARBA00022475"/>
    </source>
</evidence>
<comment type="caution">
    <text evidence="7">The sequence shown here is derived from an EMBL/GenBank/DDBJ whole genome shotgun (WGS) entry which is preliminary data.</text>
</comment>
<gene>
    <name evidence="7" type="ORF">ACFSBH_01765</name>
</gene>
<dbReference type="PANTHER" id="PTHR40035">
    <property type="entry name" value="ATP SYNTHASE PROTEIN I"/>
    <property type="match status" value="1"/>
</dbReference>